<sequence length="320" mass="35224">IGLVGKPSAGKSTFFNAATGFSRQRGQQQQQHNRTEATTPTATAGSINDASTKEESEILGGASMAAHPFTTIDPNIGYCLIPAPYGSCPEDDFCDDGQSLLSLFGSTHGRDPNGRRFIPVQLKDVAGLVPGAYQGKGRGNQFLNDLTDATVLIHVVDSSGSADSSGNKIIIEEEEKVDGGFINDTACTEVYQRTNPIDDLEWIRSELVEWVYSNLIAKWDIIIRKGRSKLIGMFSGYGQREVMIDTIFNALDKYLDDNQKHDQQIFTPISLDRIDLWSECDIHRLVSLFLGVRFPMALALNKTDLPSAKHFVKSIQDHLP</sequence>
<feature type="non-terminal residue" evidence="3">
    <location>
        <position position="1"/>
    </location>
</feature>
<feature type="non-terminal residue" evidence="3">
    <location>
        <position position="320"/>
    </location>
</feature>
<evidence type="ECO:0000259" key="2">
    <source>
        <dbReference type="Pfam" id="PF01926"/>
    </source>
</evidence>
<feature type="domain" description="G" evidence="2">
    <location>
        <begin position="1"/>
        <end position="162"/>
    </location>
</feature>
<dbReference type="EMBL" id="KV784360">
    <property type="protein sequence ID" value="OEU14491.1"/>
    <property type="molecule type" value="Genomic_DNA"/>
</dbReference>
<dbReference type="AlphaFoldDB" id="A0A1E7F8I8"/>
<name>A0A1E7F8I8_9STRA</name>
<evidence type="ECO:0000256" key="1">
    <source>
        <dbReference type="SAM" id="MobiDB-lite"/>
    </source>
</evidence>
<dbReference type="OrthoDB" id="545683at2759"/>
<accession>A0A1E7F8I8</accession>
<organism evidence="3 4">
    <name type="scientific">Fragilariopsis cylindrus CCMP1102</name>
    <dbReference type="NCBI Taxonomy" id="635003"/>
    <lineage>
        <taxon>Eukaryota</taxon>
        <taxon>Sar</taxon>
        <taxon>Stramenopiles</taxon>
        <taxon>Ochrophyta</taxon>
        <taxon>Bacillariophyta</taxon>
        <taxon>Bacillariophyceae</taxon>
        <taxon>Bacillariophycidae</taxon>
        <taxon>Bacillariales</taxon>
        <taxon>Bacillariaceae</taxon>
        <taxon>Fragilariopsis</taxon>
    </lineage>
</organism>
<gene>
    <name evidence="3" type="ORF">FRACYDRAFT_141647</name>
</gene>
<dbReference type="KEGG" id="fcy:FRACYDRAFT_141647"/>
<dbReference type="InterPro" id="IPR027417">
    <property type="entry name" value="P-loop_NTPase"/>
</dbReference>
<dbReference type="PANTHER" id="PTHR23305:SF1">
    <property type="entry name" value="OBG-TYPE G DOMAIN-CONTAINING PROTEIN"/>
    <property type="match status" value="1"/>
</dbReference>
<dbReference type="GO" id="GO:0016887">
    <property type="term" value="F:ATP hydrolysis activity"/>
    <property type="evidence" value="ECO:0007669"/>
    <property type="project" value="TreeGrafter"/>
</dbReference>
<protein>
    <submittedName>
        <fullName evidence="3">p-loop containing nucleoside triphosphate hydrolase protein</fullName>
    </submittedName>
</protein>
<keyword evidence="3" id="KW-0378">Hydrolase</keyword>
<keyword evidence="4" id="KW-1185">Reference proteome</keyword>
<evidence type="ECO:0000313" key="3">
    <source>
        <dbReference type="EMBL" id="OEU14491.1"/>
    </source>
</evidence>
<dbReference type="Pfam" id="PF01926">
    <property type="entry name" value="MMR_HSR1"/>
    <property type="match status" value="1"/>
</dbReference>
<dbReference type="Gene3D" id="3.40.50.300">
    <property type="entry name" value="P-loop containing nucleotide triphosphate hydrolases"/>
    <property type="match status" value="1"/>
</dbReference>
<dbReference type="InterPro" id="IPR006073">
    <property type="entry name" value="GTP-bd"/>
</dbReference>
<dbReference type="Gene3D" id="1.10.8.470">
    <property type="match status" value="1"/>
</dbReference>
<dbReference type="GO" id="GO:0005525">
    <property type="term" value="F:GTP binding"/>
    <property type="evidence" value="ECO:0007669"/>
    <property type="project" value="InterPro"/>
</dbReference>
<feature type="compositionally biased region" description="Polar residues" evidence="1">
    <location>
        <begin position="36"/>
        <end position="50"/>
    </location>
</feature>
<dbReference type="PANTHER" id="PTHR23305">
    <property type="entry name" value="OBG GTPASE FAMILY"/>
    <property type="match status" value="1"/>
</dbReference>
<feature type="region of interest" description="Disordered" evidence="1">
    <location>
        <begin position="21"/>
        <end position="53"/>
    </location>
</feature>
<reference evidence="3 4" key="1">
    <citation type="submission" date="2016-09" db="EMBL/GenBank/DDBJ databases">
        <title>Extensive genetic diversity and differential bi-allelic expression allows diatom success in the polar Southern Ocean.</title>
        <authorList>
            <consortium name="DOE Joint Genome Institute"/>
            <person name="Mock T."/>
            <person name="Otillar R.P."/>
            <person name="Strauss J."/>
            <person name="Dupont C."/>
            <person name="Frickenhaus S."/>
            <person name="Maumus F."/>
            <person name="Mcmullan M."/>
            <person name="Sanges R."/>
            <person name="Schmutz J."/>
            <person name="Toseland A."/>
            <person name="Valas R."/>
            <person name="Veluchamy A."/>
            <person name="Ward B.J."/>
            <person name="Allen A."/>
            <person name="Barry K."/>
            <person name="Falciatore A."/>
            <person name="Ferrante M."/>
            <person name="Fortunato A.E."/>
            <person name="Gloeckner G."/>
            <person name="Gruber A."/>
            <person name="Hipkin R."/>
            <person name="Janech M."/>
            <person name="Kroth P."/>
            <person name="Leese F."/>
            <person name="Lindquist E."/>
            <person name="Lyon B.R."/>
            <person name="Martin J."/>
            <person name="Mayer C."/>
            <person name="Parker M."/>
            <person name="Quesneville H."/>
            <person name="Raymond J."/>
            <person name="Uhlig C."/>
            <person name="Valentin K.U."/>
            <person name="Worden A.Z."/>
            <person name="Armbrust E.V."/>
            <person name="Bowler C."/>
            <person name="Green B."/>
            <person name="Moulton V."/>
            <person name="Van Oosterhout C."/>
            <person name="Grigoriev I."/>
        </authorList>
    </citation>
    <scope>NUCLEOTIDE SEQUENCE [LARGE SCALE GENOMIC DNA]</scope>
    <source>
        <strain evidence="3 4">CCMP1102</strain>
    </source>
</reference>
<dbReference type="Proteomes" id="UP000095751">
    <property type="component" value="Unassembled WGS sequence"/>
</dbReference>
<proteinExistence type="predicted"/>
<dbReference type="InParanoid" id="A0A1E7F8I8"/>
<evidence type="ECO:0000313" key="4">
    <source>
        <dbReference type="Proteomes" id="UP000095751"/>
    </source>
</evidence>
<dbReference type="SUPFAM" id="SSF52540">
    <property type="entry name" value="P-loop containing nucleoside triphosphate hydrolases"/>
    <property type="match status" value="1"/>
</dbReference>
<dbReference type="GO" id="GO:0005737">
    <property type="term" value="C:cytoplasm"/>
    <property type="evidence" value="ECO:0007669"/>
    <property type="project" value="TreeGrafter"/>
</dbReference>